<evidence type="ECO:0000256" key="1">
    <source>
        <dbReference type="ARBA" id="ARBA00023125"/>
    </source>
</evidence>
<dbReference type="GO" id="GO:0006355">
    <property type="term" value="P:regulation of DNA-templated transcription"/>
    <property type="evidence" value="ECO:0007669"/>
    <property type="project" value="InterPro"/>
</dbReference>
<dbReference type="InterPro" id="IPR036388">
    <property type="entry name" value="WH-like_DNA-bd_sf"/>
</dbReference>
<name>A0AAU7Q8Y0_9GAMM</name>
<dbReference type="SUPFAM" id="SSF46894">
    <property type="entry name" value="C-terminal effector domain of the bipartite response regulators"/>
    <property type="match status" value="1"/>
</dbReference>
<dbReference type="GO" id="GO:0003677">
    <property type="term" value="F:DNA binding"/>
    <property type="evidence" value="ECO:0007669"/>
    <property type="project" value="UniProtKB-KW"/>
</dbReference>
<dbReference type="Pfam" id="PF00196">
    <property type="entry name" value="GerE"/>
    <property type="match status" value="1"/>
</dbReference>
<protein>
    <submittedName>
        <fullName evidence="3">PAS domain-containing protein</fullName>
    </submittedName>
</protein>
<evidence type="ECO:0000259" key="2">
    <source>
        <dbReference type="SMART" id="SM00421"/>
    </source>
</evidence>
<dbReference type="EMBL" id="CP157947">
    <property type="protein sequence ID" value="XBS69607.1"/>
    <property type="molecule type" value="Genomic_DNA"/>
</dbReference>
<feature type="domain" description="HTH luxR-type" evidence="2">
    <location>
        <begin position="160"/>
        <end position="217"/>
    </location>
</feature>
<dbReference type="InterPro" id="IPR013656">
    <property type="entry name" value="PAS_4"/>
</dbReference>
<organism evidence="3">
    <name type="scientific">Acerihabitans sp. KWT182</name>
    <dbReference type="NCBI Taxonomy" id="3157919"/>
    <lineage>
        <taxon>Bacteria</taxon>
        <taxon>Pseudomonadati</taxon>
        <taxon>Pseudomonadota</taxon>
        <taxon>Gammaproteobacteria</taxon>
        <taxon>Enterobacterales</taxon>
        <taxon>Pectobacteriaceae</taxon>
        <taxon>Acerihabitans</taxon>
    </lineage>
</organism>
<dbReference type="SMART" id="SM00421">
    <property type="entry name" value="HTH_LUXR"/>
    <property type="match status" value="1"/>
</dbReference>
<reference evidence="3" key="1">
    <citation type="submission" date="2024-06" db="EMBL/GenBank/DDBJ databases">
        <authorList>
            <person name="Coelho C."/>
            <person name="Bento M."/>
            <person name="Garcia E."/>
            <person name="Camelo A."/>
            <person name="Brandao I."/>
            <person name="Espirito Santo C."/>
            <person name="Trovao J."/>
            <person name="Verissimo A."/>
            <person name="Costa J."/>
            <person name="Tiago I."/>
        </authorList>
    </citation>
    <scope>NUCLEOTIDE SEQUENCE</scope>
    <source>
        <strain evidence="3">KWT182</strain>
    </source>
</reference>
<gene>
    <name evidence="3" type="ORF">ABK905_25300</name>
</gene>
<dbReference type="InterPro" id="IPR000792">
    <property type="entry name" value="Tscrpt_reg_LuxR_C"/>
</dbReference>
<proteinExistence type="predicted"/>
<sequence>MESGIMEFSLKPGIIVRSKNFGAFISHMENSNDLWAIKDHESRFVYANSPFLYYNNFPKFFSIEGRLDSECPAPWAEAADIIQANDITIMKQQKNANVLTNFIYGKKEKIIQPFLFDVTPLIKDGKSIGIIGRAKKLDLYSMYNCDQEPYSPSVPSDYHSLIFTDREFDVVYFAMQSLNVNDISKKLSTPIETIDNYMQSIYQKACVNSLTQLIEFCNENGYHKFAPNRCFNSNPYIPLT</sequence>
<dbReference type="Gene3D" id="1.10.10.10">
    <property type="entry name" value="Winged helix-like DNA-binding domain superfamily/Winged helix DNA-binding domain"/>
    <property type="match status" value="1"/>
</dbReference>
<dbReference type="InterPro" id="IPR016032">
    <property type="entry name" value="Sig_transdc_resp-reg_C-effctor"/>
</dbReference>
<dbReference type="Pfam" id="PF08448">
    <property type="entry name" value="PAS_4"/>
    <property type="match status" value="1"/>
</dbReference>
<keyword evidence="1" id="KW-0238">DNA-binding</keyword>
<dbReference type="AlphaFoldDB" id="A0AAU7Q8Y0"/>
<evidence type="ECO:0000313" key="3">
    <source>
        <dbReference type="EMBL" id="XBS69607.1"/>
    </source>
</evidence>
<accession>A0AAU7Q8Y0</accession>